<evidence type="ECO:0000313" key="4">
    <source>
        <dbReference type="Proteomes" id="UP001652627"/>
    </source>
</evidence>
<dbReference type="PROSITE" id="PS50024">
    <property type="entry name" value="SEA"/>
    <property type="match status" value="1"/>
</dbReference>
<sequence length="584" mass="62456">MDASPSTLITSTSPNSASTILTTTKGASEPTTDTSPDTLFTSTSPTSTSTILTTTTGASEPTTDTSPDTLFTSTSPNSASTILTTTKGASESTTDTSPDTLFTSTSPTSPSTILTTTTGASEPTTDTSPSTFITSTSHTTASAILNTTTGASAPTTDTTSPSLFTSTSLTSPSTILTTTTGASEPTTDTSPDTLFTNTSPTSTSTILTTTTGASEPTTDTSPSTVISPTSATTTVAADTTRTTVKTTTRGPCYNEGTWINGHCQCLPGFIGDKCEFAENTFDAKVEVNGTVRLEVRVTNREFTSDFRDNNSSAYHDFVQKFTEQINNIYKNIAGYQGIEILRLIPGSIVVDHNVIISLMVTSQTQDKLRNISIILQEEIRAVAAQQNCTDSTDELCFNSSVNVVDSGSFYFDNELHCRQITPEKYQDFYFPNLTSSGLFCMSNCTTNTLSTIDCNYGQCHVTSTGPQCFCRETNIYWYQGNRCKTRISKIAVGLGLAVAVLVAVIFILAGLLFRARRTKSFGSASALRATKKWYEDMYEDWSFPGSFSFWNEGATAVDTQVDLESVDTSAPVQIPRPESISTQL</sequence>
<keyword evidence="4" id="KW-1185">Reference proteome</keyword>
<feature type="compositionally biased region" description="Polar residues" evidence="1">
    <location>
        <begin position="181"/>
        <end position="192"/>
    </location>
</feature>
<evidence type="ECO:0000313" key="5">
    <source>
        <dbReference type="RefSeq" id="XP_067171109.1"/>
    </source>
</evidence>
<keyword evidence="2" id="KW-0472">Membrane</keyword>
<feature type="compositionally biased region" description="Low complexity" evidence="1">
    <location>
        <begin position="193"/>
        <end position="228"/>
    </location>
</feature>
<dbReference type="InterPro" id="IPR053311">
    <property type="entry name" value="Mucosal_Integrity_Assoc"/>
</dbReference>
<dbReference type="PANTHER" id="PTHR37999">
    <property type="entry name" value="MUCIN-17"/>
    <property type="match status" value="1"/>
</dbReference>
<feature type="transmembrane region" description="Helical" evidence="2">
    <location>
        <begin position="490"/>
        <end position="513"/>
    </location>
</feature>
<dbReference type="RefSeq" id="XP_067171109.1">
    <property type="nucleotide sequence ID" value="XM_067315008.1"/>
</dbReference>
<dbReference type="GeneID" id="136995195"/>
<reference evidence="5" key="1">
    <citation type="submission" date="2025-08" db="UniProtKB">
        <authorList>
            <consortium name="RefSeq"/>
        </authorList>
    </citation>
    <scope>IDENTIFICATION</scope>
    <source>
        <tissue evidence="5">Blood</tissue>
    </source>
</reference>
<evidence type="ECO:0000259" key="3">
    <source>
        <dbReference type="PROSITE" id="PS50024"/>
    </source>
</evidence>
<dbReference type="CDD" id="cd00054">
    <property type="entry name" value="EGF_CA"/>
    <property type="match status" value="1"/>
</dbReference>
<accession>A0ABM4G1P4</accession>
<dbReference type="Gene3D" id="3.30.70.960">
    <property type="entry name" value="SEA domain"/>
    <property type="match status" value="1"/>
</dbReference>
<dbReference type="InterPro" id="IPR036364">
    <property type="entry name" value="SEA_dom_sf"/>
</dbReference>
<feature type="region of interest" description="Disordered" evidence="1">
    <location>
        <begin position="147"/>
        <end position="228"/>
    </location>
</feature>
<protein>
    <submittedName>
        <fullName evidence="5">Mucin-3A-like</fullName>
    </submittedName>
</protein>
<feature type="domain" description="SEA" evidence="3">
    <location>
        <begin position="287"/>
        <end position="402"/>
    </location>
</feature>
<feature type="compositionally biased region" description="Polar residues" evidence="1">
    <location>
        <begin position="1"/>
        <end position="30"/>
    </location>
</feature>
<dbReference type="SUPFAM" id="SSF57196">
    <property type="entry name" value="EGF/Laminin"/>
    <property type="match status" value="1"/>
</dbReference>
<dbReference type="SUPFAM" id="SSF82671">
    <property type="entry name" value="SEA domain"/>
    <property type="match status" value="1"/>
</dbReference>
<dbReference type="PROSITE" id="PS01186">
    <property type="entry name" value="EGF_2"/>
    <property type="match status" value="1"/>
</dbReference>
<dbReference type="Proteomes" id="UP001652627">
    <property type="component" value="Chromosome 40"/>
</dbReference>
<dbReference type="Pfam" id="PF01390">
    <property type="entry name" value="SEA"/>
    <property type="match status" value="1"/>
</dbReference>
<proteinExistence type="predicted"/>
<keyword evidence="2" id="KW-0812">Transmembrane</keyword>
<dbReference type="InterPro" id="IPR000742">
    <property type="entry name" value="EGF"/>
</dbReference>
<feature type="compositionally biased region" description="Polar residues" evidence="1">
    <location>
        <begin position="57"/>
        <end position="91"/>
    </location>
</feature>
<feature type="compositionally biased region" description="Low complexity" evidence="1">
    <location>
        <begin position="31"/>
        <end position="56"/>
    </location>
</feature>
<keyword evidence="2" id="KW-1133">Transmembrane helix</keyword>
<evidence type="ECO:0000256" key="1">
    <source>
        <dbReference type="SAM" id="MobiDB-lite"/>
    </source>
</evidence>
<name>A0ABM4G1P4_9AVES</name>
<organism evidence="4 5">
    <name type="scientific">Apteryx mantelli</name>
    <name type="common">North Island brown kiwi</name>
    <dbReference type="NCBI Taxonomy" id="2696672"/>
    <lineage>
        <taxon>Eukaryota</taxon>
        <taxon>Metazoa</taxon>
        <taxon>Chordata</taxon>
        <taxon>Craniata</taxon>
        <taxon>Vertebrata</taxon>
        <taxon>Euteleostomi</taxon>
        <taxon>Archelosauria</taxon>
        <taxon>Archosauria</taxon>
        <taxon>Dinosauria</taxon>
        <taxon>Saurischia</taxon>
        <taxon>Theropoda</taxon>
        <taxon>Coelurosauria</taxon>
        <taxon>Aves</taxon>
        <taxon>Palaeognathae</taxon>
        <taxon>Apterygiformes</taxon>
        <taxon>Apterygidae</taxon>
        <taxon>Apteryx</taxon>
    </lineage>
</organism>
<feature type="region of interest" description="Disordered" evidence="1">
    <location>
        <begin position="1"/>
        <end position="134"/>
    </location>
</feature>
<dbReference type="PROSITE" id="PS00022">
    <property type="entry name" value="EGF_1"/>
    <property type="match status" value="1"/>
</dbReference>
<dbReference type="PANTHER" id="PTHR37999:SF2">
    <property type="entry name" value="MUCIN-17"/>
    <property type="match status" value="1"/>
</dbReference>
<dbReference type="InterPro" id="IPR000082">
    <property type="entry name" value="SEA_dom"/>
</dbReference>
<feature type="compositionally biased region" description="Low complexity" evidence="1">
    <location>
        <begin position="147"/>
        <end position="180"/>
    </location>
</feature>
<evidence type="ECO:0000256" key="2">
    <source>
        <dbReference type="SAM" id="Phobius"/>
    </source>
</evidence>
<gene>
    <name evidence="5" type="primary">LOC136995195</name>
</gene>
<feature type="compositionally biased region" description="Low complexity" evidence="1">
    <location>
        <begin position="92"/>
        <end position="134"/>
    </location>
</feature>
<dbReference type="SMART" id="SM00200">
    <property type="entry name" value="SEA"/>
    <property type="match status" value="1"/>
</dbReference>